<dbReference type="Proteomes" id="UP000240509">
    <property type="component" value="Unassembled WGS sequence"/>
</dbReference>
<dbReference type="Pfam" id="PF05800">
    <property type="entry name" value="GvpO"/>
    <property type="match status" value="1"/>
</dbReference>
<dbReference type="OrthoDB" id="1798488at2"/>
<feature type="region of interest" description="Disordered" evidence="1">
    <location>
        <begin position="73"/>
        <end position="92"/>
    </location>
</feature>
<comment type="caution">
    <text evidence="2">The sequence shown here is derived from an EMBL/GenBank/DDBJ whole genome shotgun (WGS) entry which is preliminary data.</text>
</comment>
<dbReference type="GO" id="GO:0031412">
    <property type="term" value="P:gas vesicle organization"/>
    <property type="evidence" value="ECO:0007669"/>
    <property type="project" value="InterPro"/>
</dbReference>
<dbReference type="RefSeq" id="WP_107584480.1">
    <property type="nucleotide sequence ID" value="NZ_PZJJ01000008.1"/>
</dbReference>
<dbReference type="EMBL" id="PZJJ01000008">
    <property type="protein sequence ID" value="PTL39319.1"/>
    <property type="molecule type" value="Genomic_DNA"/>
</dbReference>
<gene>
    <name evidence="2" type="ORF">C6Y45_06820</name>
</gene>
<protein>
    <submittedName>
        <fullName evidence="2">Gas vesicle protein GvpR</fullName>
    </submittedName>
</protein>
<evidence type="ECO:0000313" key="2">
    <source>
        <dbReference type="EMBL" id="PTL39319.1"/>
    </source>
</evidence>
<evidence type="ECO:0000256" key="1">
    <source>
        <dbReference type="SAM" id="MobiDB-lite"/>
    </source>
</evidence>
<sequence>MKTEDLITSVKDYFKSYLYPVHRITAIKNRDEGWELGVEVIEEKEYMQRYGRDQLIGTYLVHVNEDGDVSSFERTSLRRRTSTAVHGEEEAD</sequence>
<organism evidence="2 3">
    <name type="scientific">Alkalicoccus saliphilus</name>
    <dbReference type="NCBI Taxonomy" id="200989"/>
    <lineage>
        <taxon>Bacteria</taxon>
        <taxon>Bacillati</taxon>
        <taxon>Bacillota</taxon>
        <taxon>Bacilli</taxon>
        <taxon>Bacillales</taxon>
        <taxon>Bacillaceae</taxon>
        <taxon>Alkalicoccus</taxon>
    </lineage>
</organism>
<evidence type="ECO:0000313" key="3">
    <source>
        <dbReference type="Proteomes" id="UP000240509"/>
    </source>
</evidence>
<accession>A0A2T4U7E4</accession>
<keyword evidence="3" id="KW-1185">Reference proteome</keyword>
<proteinExistence type="predicted"/>
<dbReference type="AlphaFoldDB" id="A0A2T4U7E4"/>
<reference evidence="2 3" key="1">
    <citation type="submission" date="2018-03" db="EMBL/GenBank/DDBJ databases">
        <title>Alkalicoccus saliphilus sp. nov., isolated from a mineral pool.</title>
        <authorList>
            <person name="Zhao B."/>
        </authorList>
    </citation>
    <scope>NUCLEOTIDE SEQUENCE [LARGE SCALE GENOMIC DNA]</scope>
    <source>
        <strain evidence="2 3">6AG</strain>
    </source>
</reference>
<dbReference type="InterPro" id="IPR008634">
    <property type="entry name" value="Gas-vesicle_GvpO"/>
</dbReference>
<name>A0A2T4U7E4_9BACI</name>